<proteinExistence type="predicted"/>
<evidence type="ECO:0000259" key="1">
    <source>
        <dbReference type="Pfam" id="PF11706"/>
    </source>
</evidence>
<evidence type="ECO:0000313" key="2">
    <source>
        <dbReference type="EMBL" id="OPC84925.1"/>
    </source>
</evidence>
<gene>
    <name evidence="2" type="ORF">B4N89_09685</name>
</gene>
<dbReference type="SUPFAM" id="SSF160904">
    <property type="entry name" value="Jann2411-like"/>
    <property type="match status" value="1"/>
</dbReference>
<dbReference type="Pfam" id="PF11706">
    <property type="entry name" value="zf-CGNR"/>
    <property type="match status" value="1"/>
</dbReference>
<dbReference type="EMBL" id="MWQN01000001">
    <property type="protein sequence ID" value="OPC84925.1"/>
    <property type="molecule type" value="Genomic_DNA"/>
</dbReference>
<organism evidence="2 3">
    <name type="scientific">Embleya scabrispora</name>
    <dbReference type="NCBI Taxonomy" id="159449"/>
    <lineage>
        <taxon>Bacteria</taxon>
        <taxon>Bacillati</taxon>
        <taxon>Actinomycetota</taxon>
        <taxon>Actinomycetes</taxon>
        <taxon>Kitasatosporales</taxon>
        <taxon>Streptomycetaceae</taxon>
        <taxon>Embleya</taxon>
    </lineage>
</organism>
<accession>A0A1T3P7M7</accession>
<dbReference type="STRING" id="159449.B4N89_09685"/>
<dbReference type="Pfam" id="PF07336">
    <property type="entry name" value="ABATE"/>
    <property type="match status" value="1"/>
</dbReference>
<dbReference type="Gene3D" id="1.10.3300.10">
    <property type="entry name" value="Jann2411-like domain"/>
    <property type="match status" value="1"/>
</dbReference>
<dbReference type="OrthoDB" id="3531194at2"/>
<dbReference type="PANTHER" id="PTHR35525">
    <property type="entry name" value="BLL6575 PROTEIN"/>
    <property type="match status" value="1"/>
</dbReference>
<comment type="caution">
    <text evidence="2">The sequence shown here is derived from an EMBL/GenBank/DDBJ whole genome shotgun (WGS) entry which is preliminary data.</text>
</comment>
<reference evidence="2 3" key="1">
    <citation type="submission" date="2017-03" db="EMBL/GenBank/DDBJ databases">
        <title>Draft genome sequence of Streptomyces scabrisporus NF3, endophyte isolated from Amphipterygium adstringens.</title>
        <authorList>
            <person name="Vazquez M."/>
            <person name="Ceapa C.D."/>
            <person name="Rodriguez Luna D."/>
            <person name="Sanchez Esquivel S."/>
        </authorList>
    </citation>
    <scope>NUCLEOTIDE SEQUENCE [LARGE SCALE GENOMIC DNA]</scope>
    <source>
        <strain evidence="2 3">NF3</strain>
    </source>
</reference>
<dbReference type="AlphaFoldDB" id="A0A1T3P7M7"/>
<feature type="domain" description="Zinc finger CGNR" evidence="1">
    <location>
        <begin position="135"/>
        <end position="177"/>
    </location>
</feature>
<dbReference type="Proteomes" id="UP000190037">
    <property type="component" value="Unassembled WGS sequence"/>
</dbReference>
<protein>
    <submittedName>
        <fullName evidence="2">Zf-CGNR multi-domain protein</fullName>
    </submittedName>
</protein>
<keyword evidence="3" id="KW-1185">Reference proteome</keyword>
<evidence type="ECO:0000313" key="3">
    <source>
        <dbReference type="Proteomes" id="UP000190037"/>
    </source>
</evidence>
<name>A0A1T3P7M7_9ACTN</name>
<dbReference type="InterPro" id="IPR021005">
    <property type="entry name" value="Znf_CGNR"/>
</dbReference>
<sequence>MDLSAYAEHAVRLVNTEQPARGEDLLRSPDDVPALIAPVRRIPSRVTDDDVARLRAVRTRLRAVFTAAAAGREADAVATLNGLLAEFPVHPRLTGHDASPWHLHLAGDAVGPAEGFAAIAGMGLAVQLTTHGIDRLGVCRALPCRNVFLDLSANRSRRHCSERCASRANVALYRARRRAREPQPDRHT</sequence>
<dbReference type="PANTHER" id="PTHR35525:SF3">
    <property type="entry name" value="BLL6575 PROTEIN"/>
    <property type="match status" value="1"/>
</dbReference>
<dbReference type="InterPro" id="IPR010852">
    <property type="entry name" value="ABATE"/>
</dbReference>
<dbReference type="InterPro" id="IPR023286">
    <property type="entry name" value="ABATE_dom_sf"/>
</dbReference>